<dbReference type="PANTHER" id="PTHR42695">
    <property type="entry name" value="GLUTAMINE AMIDOTRANSFERASE YLR126C-RELATED"/>
    <property type="match status" value="1"/>
</dbReference>
<evidence type="ECO:0000313" key="2">
    <source>
        <dbReference type="EMBL" id="MSU88186.1"/>
    </source>
</evidence>
<organism evidence="2 3">
    <name type="scientific">Halovulum marinum</name>
    <dbReference type="NCBI Taxonomy" id="2662447"/>
    <lineage>
        <taxon>Bacteria</taxon>
        <taxon>Pseudomonadati</taxon>
        <taxon>Pseudomonadota</taxon>
        <taxon>Alphaproteobacteria</taxon>
        <taxon>Rhodobacterales</taxon>
        <taxon>Paracoccaceae</taxon>
        <taxon>Halovulum</taxon>
    </lineage>
</organism>
<dbReference type="Gene3D" id="3.40.50.880">
    <property type="match status" value="1"/>
</dbReference>
<comment type="caution">
    <text evidence="2">The sequence shown here is derived from an EMBL/GenBank/DDBJ whole genome shotgun (WGS) entry which is preliminary data.</text>
</comment>
<keyword evidence="3" id="KW-1185">Reference proteome</keyword>
<name>A0A6L5YUS8_9RHOB</name>
<protein>
    <recommendedName>
        <fullName evidence="1">Glutamine amidotransferase domain-containing protein</fullName>
    </recommendedName>
</protein>
<dbReference type="InterPro" id="IPR017926">
    <property type="entry name" value="GATASE"/>
</dbReference>
<accession>A0A6L5YUS8</accession>
<gene>
    <name evidence="2" type="ORF">GE300_00975</name>
</gene>
<dbReference type="InterPro" id="IPR029062">
    <property type="entry name" value="Class_I_gatase-like"/>
</dbReference>
<proteinExistence type="predicted"/>
<dbReference type="AlphaFoldDB" id="A0A6L5YUS8"/>
<dbReference type="SUPFAM" id="SSF52317">
    <property type="entry name" value="Class I glutamine amidotransferase-like"/>
    <property type="match status" value="1"/>
</dbReference>
<dbReference type="EMBL" id="WIND01000001">
    <property type="protein sequence ID" value="MSU88186.1"/>
    <property type="molecule type" value="Genomic_DNA"/>
</dbReference>
<reference evidence="2 3" key="1">
    <citation type="submission" date="2019-10" db="EMBL/GenBank/DDBJ databases">
        <title>Cognatihalovulum marinum gen. nov. sp. nov., a new member of the family Rhodobacteraceae isolated from deep seawater of the Northwest Indian Ocean.</title>
        <authorList>
            <person name="Ruan C."/>
            <person name="Wang J."/>
            <person name="Zheng X."/>
            <person name="Song L."/>
            <person name="Zhu Y."/>
            <person name="Huang Y."/>
            <person name="Lu Z."/>
            <person name="Du W."/>
            <person name="Huang L."/>
            <person name="Dai X."/>
        </authorList>
    </citation>
    <scope>NUCLEOTIDE SEQUENCE [LARGE SCALE GENOMIC DNA]</scope>
    <source>
        <strain evidence="2 3">2CG4</strain>
    </source>
</reference>
<dbReference type="Proteomes" id="UP000474957">
    <property type="component" value="Unassembled WGS sequence"/>
</dbReference>
<dbReference type="GO" id="GO:0005829">
    <property type="term" value="C:cytosol"/>
    <property type="evidence" value="ECO:0007669"/>
    <property type="project" value="TreeGrafter"/>
</dbReference>
<feature type="domain" description="Glutamine amidotransferase" evidence="1">
    <location>
        <begin position="79"/>
        <end position="192"/>
    </location>
</feature>
<dbReference type="PANTHER" id="PTHR42695:SF5">
    <property type="entry name" value="GLUTAMINE AMIDOTRANSFERASE YLR126C-RELATED"/>
    <property type="match status" value="1"/>
</dbReference>
<dbReference type="Pfam" id="PF00117">
    <property type="entry name" value="GATase"/>
    <property type="match status" value="1"/>
</dbReference>
<dbReference type="PROSITE" id="PS51273">
    <property type="entry name" value="GATASE_TYPE_1"/>
    <property type="match status" value="1"/>
</dbReference>
<dbReference type="CDD" id="cd01741">
    <property type="entry name" value="GATase1_1"/>
    <property type="match status" value="1"/>
</dbReference>
<dbReference type="RefSeq" id="WP_154444012.1">
    <property type="nucleotide sequence ID" value="NZ_WIND01000001.1"/>
</dbReference>
<evidence type="ECO:0000259" key="1">
    <source>
        <dbReference type="Pfam" id="PF00117"/>
    </source>
</evidence>
<evidence type="ECO:0000313" key="3">
    <source>
        <dbReference type="Proteomes" id="UP000474957"/>
    </source>
</evidence>
<sequence>MRIGILKTGDLPEDITARHGDYGDIFARLLQATDPGIEPVKIDLDGGAAPGRPQDADGWIVTGSRHGTYEDHPWIPPLESFLRAAVAARIPVFGVCFGHQVLAQALGGRVAKSERGWGLGVQGYDKHGAPAWLQALPDRWAGYAIHQDQVIALPEGATVQASSPFCPFAVLAYGDPDAPHAASVQSHPEYSPALLRDLAAGRLGRKVPAEVLEPALESLAAPVDNPAWARTMVDFLKAGAARRRSAA</sequence>
<dbReference type="InterPro" id="IPR044992">
    <property type="entry name" value="ChyE-like"/>
</dbReference>